<gene>
    <name evidence="1" type="ORF">SAMN05878482_1011001</name>
</gene>
<dbReference type="Proteomes" id="UP000185829">
    <property type="component" value="Unassembled WGS sequence"/>
</dbReference>
<dbReference type="EMBL" id="FTMX01000001">
    <property type="protein sequence ID" value="SIQ35486.1"/>
    <property type="molecule type" value="Genomic_DNA"/>
</dbReference>
<name>A0A9X8R4I5_9BACI</name>
<sequence length="59" mass="6541">MKGGLPKNLVSSGTEKTKAIGFPSNLSLFFLGNKIEVPGMWKLTEFYNKIKAEVCNFCL</sequence>
<accession>A0A9X8R4I5</accession>
<evidence type="ECO:0000313" key="2">
    <source>
        <dbReference type="Proteomes" id="UP000185829"/>
    </source>
</evidence>
<comment type="caution">
    <text evidence="1">The sequence shown here is derived from an EMBL/GenBank/DDBJ whole genome shotgun (WGS) entry which is preliminary data.</text>
</comment>
<reference evidence="1 2" key="1">
    <citation type="submission" date="2017-01" db="EMBL/GenBank/DDBJ databases">
        <authorList>
            <person name="Varghese N."/>
            <person name="Submissions S."/>
        </authorList>
    </citation>
    <scope>NUCLEOTIDE SEQUENCE [LARGE SCALE GENOMIC DNA]</scope>
    <source>
        <strain evidence="1 2">RUG2-6</strain>
    </source>
</reference>
<organism evidence="1 2">
    <name type="scientific">Peribacillus simplex</name>
    <dbReference type="NCBI Taxonomy" id="1478"/>
    <lineage>
        <taxon>Bacteria</taxon>
        <taxon>Bacillati</taxon>
        <taxon>Bacillota</taxon>
        <taxon>Bacilli</taxon>
        <taxon>Bacillales</taxon>
        <taxon>Bacillaceae</taxon>
        <taxon>Peribacillus</taxon>
    </lineage>
</organism>
<dbReference type="AlphaFoldDB" id="A0A9X8R4I5"/>
<protein>
    <submittedName>
        <fullName evidence="1">Uncharacterized protein</fullName>
    </submittedName>
</protein>
<proteinExistence type="predicted"/>
<evidence type="ECO:0000313" key="1">
    <source>
        <dbReference type="EMBL" id="SIQ35486.1"/>
    </source>
</evidence>